<evidence type="ECO:0000313" key="4">
    <source>
        <dbReference type="EMBL" id="JAS10935.1"/>
    </source>
</evidence>
<reference evidence="4" key="1">
    <citation type="submission" date="2015-12" db="EMBL/GenBank/DDBJ databases">
        <title>De novo transcriptome assembly of four potential Pierce s Disease insect vectors from Arizona vineyards.</title>
        <authorList>
            <person name="Tassone E.E."/>
        </authorList>
    </citation>
    <scope>NUCLEOTIDE SEQUENCE</scope>
</reference>
<proteinExistence type="predicted"/>
<dbReference type="AlphaFoldDB" id="A0A1B6CC92"/>
<gene>
    <name evidence="4" type="ORF">g.6689</name>
</gene>
<accession>A0A1B6CC92</accession>
<dbReference type="EMBL" id="GEDC01026363">
    <property type="protein sequence ID" value="JAS10935.1"/>
    <property type="molecule type" value="Transcribed_RNA"/>
</dbReference>
<feature type="compositionally biased region" description="Basic residues" evidence="3">
    <location>
        <begin position="266"/>
        <end position="278"/>
    </location>
</feature>
<dbReference type="InterPro" id="IPR026664">
    <property type="entry name" value="Stereocilin-rel"/>
</dbReference>
<dbReference type="PANTHER" id="PTHR23412">
    <property type="entry name" value="STEREOCILIN RELATED"/>
    <property type="match status" value="1"/>
</dbReference>
<dbReference type="PANTHER" id="PTHR23412:SF17">
    <property type="entry name" value="OTOANCORIN"/>
    <property type="match status" value="1"/>
</dbReference>
<dbReference type="GO" id="GO:0007160">
    <property type="term" value="P:cell-matrix adhesion"/>
    <property type="evidence" value="ECO:0007669"/>
    <property type="project" value="TreeGrafter"/>
</dbReference>
<name>A0A1B6CC92_9HEMI</name>
<protein>
    <submittedName>
        <fullName evidence="4">Uncharacterized protein</fullName>
    </submittedName>
</protein>
<feature type="region of interest" description="Disordered" evidence="3">
    <location>
        <begin position="253"/>
        <end position="278"/>
    </location>
</feature>
<evidence type="ECO:0000256" key="2">
    <source>
        <dbReference type="ARBA" id="ARBA00023180"/>
    </source>
</evidence>
<dbReference type="GO" id="GO:0009986">
    <property type="term" value="C:cell surface"/>
    <property type="evidence" value="ECO:0007669"/>
    <property type="project" value="TreeGrafter"/>
</dbReference>
<keyword evidence="2" id="KW-0325">Glycoprotein</keyword>
<evidence type="ECO:0000256" key="1">
    <source>
        <dbReference type="ARBA" id="ARBA00022729"/>
    </source>
</evidence>
<organism evidence="4">
    <name type="scientific">Clastoptera arizonana</name>
    <name type="common">Arizona spittle bug</name>
    <dbReference type="NCBI Taxonomy" id="38151"/>
    <lineage>
        <taxon>Eukaryota</taxon>
        <taxon>Metazoa</taxon>
        <taxon>Ecdysozoa</taxon>
        <taxon>Arthropoda</taxon>
        <taxon>Hexapoda</taxon>
        <taxon>Insecta</taxon>
        <taxon>Pterygota</taxon>
        <taxon>Neoptera</taxon>
        <taxon>Paraneoptera</taxon>
        <taxon>Hemiptera</taxon>
        <taxon>Auchenorrhyncha</taxon>
        <taxon>Cercopoidea</taxon>
        <taxon>Clastopteridae</taxon>
        <taxon>Clastoptera</taxon>
    </lineage>
</organism>
<evidence type="ECO:0000256" key="3">
    <source>
        <dbReference type="SAM" id="MobiDB-lite"/>
    </source>
</evidence>
<keyword evidence="1" id="KW-0732">Signal</keyword>
<sequence length="803" mass="90868">MLSSHFLTIIDVGNLIWFIHPTMFPRSSIDDLKLAIESDMLDKRLCLNSEKQYAWADLLLQIFGYPKSWNRGTLSTLGDLLLVFPDEILIEVNELLWIDAADTLQTKYYDTVEWIEPTPFVNVCINALEPEDKEAYYIAVKNLVKWKLVAVEKQLRTVSVASKNDLNLSNNLLSSETFDDSIHTDVSYGSDDILTTEETLYDDSEYEDDVTTYINELKTTLIEGDTTSIDYIKSSKSEDSLIKTELNYTKTTLGNQGTESTNKEHFTKHKNNKNIKKNKNISTTGYTPLYTSTRYAESSNFNTKIPFEQKKTTEIKEIININESIIPTTESNKWNNEATKLVNLLLTTNKINFPTPNFISQTTYEGLNIANATNQTDFIKHNGFSKFDETIHENAPAYENRTIVKSLTVSEPGKLNISYPVLSPSKVKSYTLESIRTSTESMATTDDYKSNEEKDDMLKKIDEYNLSAIDISPRRRRSTMTTLPDLSISCDALRVLGEVVSLFLSSVEIENIMSHSELNNCRDLLGKLDLPYESLKNIWGRLDEKSPTHLMGNLVKAAEVTDINIKNKEPWGLEDLYVYSQHITNSYLVGDLIEKLQLEDDLVNLNIETLAALNSLICNFDADIENIPNIRAGFHDIIAIIGALPKCPTKCLPALAKIAVSSDGFGNINRWDVEDVETLGWIVAGLNDDQWNELIQSPKHLLTGVTPNTIRCLSSTKLKEIPYTVIYKLPPLTLEAITDNQLVELTNELRLKVQDLKNLRIETNIMPKARNKISSDSSCNTCKESSIILIFILLLICQLIINF</sequence>